<dbReference type="GO" id="GO:0005576">
    <property type="term" value="C:extracellular region"/>
    <property type="evidence" value="ECO:0007669"/>
    <property type="project" value="TreeGrafter"/>
</dbReference>
<dbReference type="OrthoDB" id="3847604at2"/>
<dbReference type="Pfam" id="PF05108">
    <property type="entry name" value="T7SS_ESX1_EccB"/>
    <property type="match status" value="1"/>
</dbReference>
<reference evidence="2 3" key="1">
    <citation type="submission" date="2019-04" db="EMBL/GenBank/DDBJ databases">
        <title>Isolation and identification of Cellulomonas shaoxiangyii sp. Nov. isolated from feces of the Tibetan antelopes (Pantholops hodgsonii) in the Qinghai-Tibet plateau of China.</title>
        <authorList>
            <person name="Tian Z."/>
        </authorList>
    </citation>
    <scope>NUCLEOTIDE SEQUENCE [LARGE SCALE GENOMIC DNA]</scope>
    <source>
        <strain evidence="2 3">Z28</strain>
    </source>
</reference>
<feature type="transmembrane region" description="Helical" evidence="1">
    <location>
        <begin position="40"/>
        <end position="61"/>
    </location>
</feature>
<name>A0A4P7SMY9_9CELL</name>
<dbReference type="EMBL" id="CP039291">
    <property type="protein sequence ID" value="QCB94244.1"/>
    <property type="molecule type" value="Genomic_DNA"/>
</dbReference>
<proteinExistence type="predicted"/>
<dbReference type="Proteomes" id="UP000296469">
    <property type="component" value="Chromosome"/>
</dbReference>
<dbReference type="InterPro" id="IPR044857">
    <property type="entry name" value="T7SS_EccB_R1"/>
</dbReference>
<dbReference type="PANTHER" id="PTHR40765:SF2">
    <property type="entry name" value="ESX-2 SECRETION SYSTEM ATPASE ECCB2"/>
    <property type="match status" value="1"/>
</dbReference>
<keyword evidence="1" id="KW-1133">Transmembrane helix</keyword>
<sequence length="460" mass="45717">MASKKDLIEAQTFSRRRLLTAFTSGAPGGKELEPTKPMRGVVAGLALTALVVVGGLFYGFLRPGLPAGWDNNRLVVAEDTGARYVSVGGTLHPVANTTSARLIVPAGEFDVVTTSAGRLADAPLGQPVGIVGAPDQLPPTDRLLGTGWAACLVLEGTEGAAGVAGVATTLSATAPAVATDGAAVVRTEAGTAVLVGGTSFPVDADGTDAVLRAVGLGDADVRDVTAAWLRLFTPGTELSAIVVRDAGGTVEGTELRVGQVVHPQGSPATTRFLVREDGSLAPLSPLAYQLYLLGTGAQLGEALDVPSAAIAALKTSPTPAGAADWPTREIAPVPDADAPCALATDADGEPGTVLGVASDDAAVRTVGQRVDHGAGALVRAGGRGAQSSGGLYLVDATGTAFPVVGGADTLTRLGYATEDVGGVTDAWIALLPTGPVLSTEVATRGVTVADAGATAEAGTG</sequence>
<keyword evidence="1" id="KW-0472">Membrane</keyword>
<gene>
    <name evidence="2" type="primary">eccB</name>
    <name evidence="2" type="ORF">E5225_12405</name>
</gene>
<organism evidence="2 3">
    <name type="scientific">Cellulomonas shaoxiangyii</name>
    <dbReference type="NCBI Taxonomy" id="2566013"/>
    <lineage>
        <taxon>Bacteria</taxon>
        <taxon>Bacillati</taxon>
        <taxon>Actinomycetota</taxon>
        <taxon>Actinomycetes</taxon>
        <taxon>Micrococcales</taxon>
        <taxon>Cellulomonadaceae</taxon>
        <taxon>Cellulomonas</taxon>
    </lineage>
</organism>
<dbReference type="PANTHER" id="PTHR40765">
    <property type="entry name" value="ESX-2 SECRETION SYSTEM ATPASE ECCB2"/>
    <property type="match status" value="1"/>
</dbReference>
<dbReference type="RefSeq" id="WP_135975233.1">
    <property type="nucleotide sequence ID" value="NZ_CP039291.1"/>
</dbReference>
<evidence type="ECO:0000313" key="2">
    <source>
        <dbReference type="EMBL" id="QCB94244.1"/>
    </source>
</evidence>
<dbReference type="NCBIfam" id="TIGR03919">
    <property type="entry name" value="T7SS_EccB"/>
    <property type="match status" value="1"/>
</dbReference>
<evidence type="ECO:0000313" key="3">
    <source>
        <dbReference type="Proteomes" id="UP000296469"/>
    </source>
</evidence>
<accession>A0A4P7SMY9</accession>
<dbReference type="Gene3D" id="3.30.2390.20">
    <property type="entry name" value="Type VII secretion system EccB, repeat 1 domain"/>
    <property type="match status" value="1"/>
</dbReference>
<dbReference type="KEGG" id="celz:E5225_12405"/>
<dbReference type="InterPro" id="IPR007795">
    <property type="entry name" value="T7SS_EccB"/>
</dbReference>
<dbReference type="AlphaFoldDB" id="A0A4P7SMY9"/>
<keyword evidence="3" id="KW-1185">Reference proteome</keyword>
<keyword evidence="1" id="KW-0812">Transmembrane</keyword>
<protein>
    <submittedName>
        <fullName evidence="2">Type VII secretion protein EccB</fullName>
    </submittedName>
</protein>
<evidence type="ECO:0000256" key="1">
    <source>
        <dbReference type="SAM" id="Phobius"/>
    </source>
</evidence>